<dbReference type="VEuPathDB" id="MicrosporidiaDB:A0H76_2309"/>
<accession>A0A1X0QFF4</accession>
<reference evidence="1 2" key="1">
    <citation type="journal article" date="2017" name="Environ. Microbiol.">
        <title>Decay of the glycolytic pathway and adaptation to intranuclear parasitism within Enterocytozoonidae microsporidia.</title>
        <authorList>
            <person name="Wiredu Boakye D."/>
            <person name="Jaroenlak P."/>
            <person name="Prachumwat A."/>
            <person name="Williams T.A."/>
            <person name="Bateman K.S."/>
            <person name="Itsathitphaisarn O."/>
            <person name="Sritunyalucksana K."/>
            <person name="Paszkiewicz K.H."/>
            <person name="Moore K.A."/>
            <person name="Stentiford G.D."/>
            <person name="Williams B.A."/>
        </authorList>
    </citation>
    <scope>NUCLEOTIDE SEQUENCE [LARGE SCALE GENOMIC DNA]</scope>
    <source>
        <strain evidence="2">canceri</strain>
    </source>
</reference>
<evidence type="ECO:0000313" key="2">
    <source>
        <dbReference type="Proteomes" id="UP000192501"/>
    </source>
</evidence>
<dbReference type="VEuPathDB" id="MicrosporidiaDB:HERIO_1332"/>
<dbReference type="EMBL" id="LTAI01000606">
    <property type="protein sequence ID" value="ORD98538.1"/>
    <property type="molecule type" value="Genomic_DNA"/>
</dbReference>
<proteinExistence type="predicted"/>
<protein>
    <submittedName>
        <fullName evidence="1">Uncharacterized protein</fullName>
    </submittedName>
</protein>
<sequence>MILNLICKINFKSGACNYSTENESHLELENNPFDELNSFSNIEENSFNNTGDTDELFDPDFLLPFNNEEFNCYAQSSFNENVIIDDEIKTIDDENKKTKVKNRKRKHEDCFYRIRLNNNKYMKYSFKINHSFQSNYDDQTRENIRNYNKYISLIKKNNFLKFHEFKKDECLKIFKCYNKNPIDFKEIVTKIISRVLIINDKKFYKELLKKTTNFTKKRNFSKKCLTILKENNNISFYEMLLIEVFNQVGLNHKKKGLERKLIIINGFVLFLNRALYFIKFYNKLENLIDEINNNGSNVQDLLIELIKMFVIDCNLKEGHFFVIDKNTFEDKDELAMWAKENLNNTFSIPINQFYILNYQFGENKVSIIKHLKKLSILRVGYIFKNVNLIPEFNKHKFISSRYGKVRFNYLYLLKKLFKDN</sequence>
<dbReference type="AlphaFoldDB" id="A0A1X0QFF4"/>
<organism evidence="1 2">
    <name type="scientific">Hepatospora eriocheir</name>
    <dbReference type="NCBI Taxonomy" id="1081669"/>
    <lineage>
        <taxon>Eukaryota</taxon>
        <taxon>Fungi</taxon>
        <taxon>Fungi incertae sedis</taxon>
        <taxon>Microsporidia</taxon>
        <taxon>Hepatosporidae</taxon>
        <taxon>Hepatospora</taxon>
    </lineage>
</organism>
<comment type="caution">
    <text evidence="1">The sequence shown here is derived from an EMBL/GenBank/DDBJ whole genome shotgun (WGS) entry which is preliminary data.</text>
</comment>
<name>A0A1X0QFF4_9MICR</name>
<dbReference type="VEuPathDB" id="MicrosporidiaDB:HERIO_1331"/>
<dbReference type="Proteomes" id="UP000192501">
    <property type="component" value="Unassembled WGS sequence"/>
</dbReference>
<gene>
    <name evidence="1" type="ORF">A0H76_2309</name>
</gene>
<evidence type="ECO:0000313" key="1">
    <source>
        <dbReference type="EMBL" id="ORD98538.1"/>
    </source>
</evidence>